<dbReference type="HAMAP" id="MF_00434">
    <property type="entry name" value="Pterin_4_alpha"/>
    <property type="match status" value="1"/>
</dbReference>
<gene>
    <name evidence="7" type="primary">LOC111592704</name>
</gene>
<evidence type="ECO:0000256" key="2">
    <source>
        <dbReference type="ARBA" id="ARBA00006472"/>
    </source>
</evidence>
<dbReference type="NCBIfam" id="NF002018">
    <property type="entry name" value="PRK00823.1-3"/>
    <property type="match status" value="1"/>
</dbReference>
<sequence>MLLINKYAQNMRSFQKLASLLNERNKFCWPATATTKTLNASQWSEGSQRLYCSSSNRYESSVVYTTVTRAAAAATGAGHLRLYSKQPLTATATTTKKRKMVAKLNEQERAEKLQPLLDGGWRLVEGRDAIYKEFVLKDFNQAFSFMTGVALLAEKMNHHPEWFNCYNKVQVTLSTHDVGGLSSQDIRMATYFEAQAKLLK</sequence>
<organism evidence="6 7">
    <name type="scientific">Drosophila hydei</name>
    <name type="common">Fruit fly</name>
    <dbReference type="NCBI Taxonomy" id="7224"/>
    <lineage>
        <taxon>Eukaryota</taxon>
        <taxon>Metazoa</taxon>
        <taxon>Ecdysozoa</taxon>
        <taxon>Arthropoda</taxon>
        <taxon>Hexapoda</taxon>
        <taxon>Insecta</taxon>
        <taxon>Pterygota</taxon>
        <taxon>Neoptera</taxon>
        <taxon>Endopterygota</taxon>
        <taxon>Diptera</taxon>
        <taxon>Brachycera</taxon>
        <taxon>Muscomorpha</taxon>
        <taxon>Ephydroidea</taxon>
        <taxon>Drosophilidae</taxon>
        <taxon>Drosophila</taxon>
    </lineage>
</organism>
<keyword evidence="4" id="KW-0456">Lyase</keyword>
<comment type="similarity">
    <text evidence="2">Belongs to the pterin-4-alpha-carbinolamine dehydratase family.</text>
</comment>
<reference evidence="7" key="1">
    <citation type="submission" date="2025-08" db="UniProtKB">
        <authorList>
            <consortium name="RefSeq"/>
        </authorList>
    </citation>
    <scope>IDENTIFICATION</scope>
    <source>
        <strain evidence="7">15085-1641.00</strain>
        <tissue evidence="7">Whole body</tissue>
    </source>
</reference>
<dbReference type="InterPro" id="IPR036428">
    <property type="entry name" value="PCD_sf"/>
</dbReference>
<proteinExistence type="inferred from homology"/>
<dbReference type="KEGG" id="dhe:111592704"/>
<dbReference type="GO" id="GO:0008124">
    <property type="term" value="F:4-alpha-hydroxytetrahydrobiopterin dehydratase activity"/>
    <property type="evidence" value="ECO:0007669"/>
    <property type="project" value="UniProtKB-EC"/>
</dbReference>
<dbReference type="InterPro" id="IPR001533">
    <property type="entry name" value="Pterin_deHydtase"/>
</dbReference>
<evidence type="ECO:0000256" key="3">
    <source>
        <dbReference type="ARBA" id="ARBA00013252"/>
    </source>
</evidence>
<dbReference type="OMA" id="RYASSVF"/>
<evidence type="ECO:0000313" key="6">
    <source>
        <dbReference type="Proteomes" id="UP000504633"/>
    </source>
</evidence>
<dbReference type="GeneID" id="111592704"/>
<dbReference type="PANTHER" id="PTHR12599:SF0">
    <property type="entry name" value="PTERIN-4-ALPHA-CARBINOLAMINE DEHYDRATASE"/>
    <property type="match status" value="1"/>
</dbReference>
<dbReference type="RefSeq" id="XP_023160855.1">
    <property type="nucleotide sequence ID" value="XM_023305087.2"/>
</dbReference>
<dbReference type="SUPFAM" id="SSF55248">
    <property type="entry name" value="PCD-like"/>
    <property type="match status" value="1"/>
</dbReference>
<name>A0A6J1L547_DROHY</name>
<dbReference type="EC" id="4.2.1.96" evidence="3"/>
<dbReference type="Gene3D" id="3.30.1360.20">
    <property type="entry name" value="Transcriptional coactivator/pterin dehydratase"/>
    <property type="match status" value="1"/>
</dbReference>
<keyword evidence="6" id="KW-1185">Reference proteome</keyword>
<comment type="catalytic activity">
    <reaction evidence="1">
        <text>(4aS,6R)-4a-hydroxy-L-erythro-5,6,7,8-tetrahydrobiopterin = (6R)-L-erythro-6,7-dihydrobiopterin + H2O</text>
        <dbReference type="Rhea" id="RHEA:11920"/>
        <dbReference type="ChEBI" id="CHEBI:15377"/>
        <dbReference type="ChEBI" id="CHEBI:15642"/>
        <dbReference type="ChEBI" id="CHEBI:43120"/>
        <dbReference type="EC" id="4.2.1.96"/>
    </reaction>
</comment>
<dbReference type="Pfam" id="PF01329">
    <property type="entry name" value="Pterin_4a"/>
    <property type="match status" value="1"/>
</dbReference>
<dbReference type="AlphaFoldDB" id="A0A6J1L547"/>
<dbReference type="GO" id="GO:0006729">
    <property type="term" value="P:tetrahydrobiopterin biosynthetic process"/>
    <property type="evidence" value="ECO:0007669"/>
    <property type="project" value="InterPro"/>
</dbReference>
<accession>A0A6J1L547</accession>
<evidence type="ECO:0000256" key="1">
    <source>
        <dbReference type="ARBA" id="ARBA00001554"/>
    </source>
</evidence>
<dbReference type="Proteomes" id="UP000504633">
    <property type="component" value="Unplaced"/>
</dbReference>
<evidence type="ECO:0000256" key="4">
    <source>
        <dbReference type="ARBA" id="ARBA00023239"/>
    </source>
</evidence>
<protein>
    <recommendedName>
        <fullName evidence="3">4a-hydroxytetrahydrobiopterin dehydratase</fullName>
        <ecNumber evidence="3">4.2.1.96</ecNumber>
    </recommendedName>
    <alternativeName>
        <fullName evidence="5">4-alpha-hydroxy-tetrahydropterin dehydratase</fullName>
    </alternativeName>
</protein>
<evidence type="ECO:0000256" key="5">
    <source>
        <dbReference type="ARBA" id="ARBA00030497"/>
    </source>
</evidence>
<dbReference type="CTD" id="43499"/>
<dbReference type="CDD" id="cd00914">
    <property type="entry name" value="PCD_DCoH_subfamily_b"/>
    <property type="match status" value="1"/>
</dbReference>
<dbReference type="PANTHER" id="PTHR12599">
    <property type="entry name" value="PTERIN-4-ALPHA-CARBINOLAMINE DEHYDRATASE"/>
    <property type="match status" value="1"/>
</dbReference>
<evidence type="ECO:0000313" key="7">
    <source>
        <dbReference type="RefSeq" id="XP_023160855.1"/>
    </source>
</evidence>
<dbReference type="OrthoDB" id="277398at2759"/>